<gene>
    <name evidence="1" type="ORF">AOZ06_03160</name>
</gene>
<evidence type="ECO:0000313" key="1">
    <source>
        <dbReference type="EMBL" id="ALG06049.1"/>
    </source>
</evidence>
<evidence type="ECO:0008006" key="3">
    <source>
        <dbReference type="Google" id="ProtNLM"/>
    </source>
</evidence>
<dbReference type="EMBL" id="CP012752">
    <property type="protein sequence ID" value="ALG06049.1"/>
    <property type="molecule type" value="Genomic_DNA"/>
</dbReference>
<dbReference type="RefSeq" id="WP_054288025.1">
    <property type="nucleotide sequence ID" value="NZ_CP012752.1"/>
</dbReference>
<dbReference type="OrthoDB" id="3711227at2"/>
<reference evidence="1 2" key="1">
    <citation type="submission" date="2015-07" db="EMBL/GenBank/DDBJ databases">
        <title>Genome sequencing of Kibdelosporangium phytohabitans.</title>
        <authorList>
            <person name="Qin S."/>
            <person name="Xing K."/>
        </authorList>
    </citation>
    <scope>NUCLEOTIDE SEQUENCE [LARGE SCALE GENOMIC DNA]</scope>
    <source>
        <strain evidence="1 2">KLBMP1111</strain>
    </source>
</reference>
<accession>A0A0N9HS70</accession>
<dbReference type="STRING" id="860235.AOZ06_03160"/>
<dbReference type="Proteomes" id="UP000063699">
    <property type="component" value="Chromosome"/>
</dbReference>
<organism evidence="1 2">
    <name type="scientific">Kibdelosporangium phytohabitans</name>
    <dbReference type="NCBI Taxonomy" id="860235"/>
    <lineage>
        <taxon>Bacteria</taxon>
        <taxon>Bacillati</taxon>
        <taxon>Actinomycetota</taxon>
        <taxon>Actinomycetes</taxon>
        <taxon>Pseudonocardiales</taxon>
        <taxon>Pseudonocardiaceae</taxon>
        <taxon>Kibdelosporangium</taxon>
    </lineage>
</organism>
<dbReference type="AlphaFoldDB" id="A0A0N9HS70"/>
<keyword evidence="2" id="KW-1185">Reference proteome</keyword>
<protein>
    <recommendedName>
        <fullName evidence="3">Asp23/Gls24 family envelope stress response protein</fullName>
    </recommendedName>
</protein>
<name>A0A0N9HS70_9PSEU</name>
<sequence>MAMNDADYMLPCGRDVETVWDRLTIVDAGNADEHDRSCPHCRAVRESLRALRAAVDELASETVEPPADLVGRIMSAVRADSRRRDMLPLPSQDPNEARISAQAIASVLRFAADTVEGVRARRCKVRQSDSADSVEVELSIAVSYRGLTAGAYDLVRERVTSAVSARIGVRLSRLDIVVADVFDT</sequence>
<evidence type="ECO:0000313" key="2">
    <source>
        <dbReference type="Proteomes" id="UP000063699"/>
    </source>
</evidence>
<proteinExistence type="predicted"/>
<dbReference type="KEGG" id="kphy:AOZ06_03160"/>